<feature type="compositionally biased region" description="Polar residues" evidence="1">
    <location>
        <begin position="54"/>
        <end position="63"/>
    </location>
</feature>
<feature type="compositionally biased region" description="Basic and acidic residues" evidence="1">
    <location>
        <begin position="7"/>
        <end position="26"/>
    </location>
</feature>
<evidence type="ECO:0000256" key="1">
    <source>
        <dbReference type="SAM" id="MobiDB-lite"/>
    </source>
</evidence>
<feature type="compositionally biased region" description="Gly residues" evidence="1">
    <location>
        <begin position="90"/>
        <end position="101"/>
    </location>
</feature>
<dbReference type="EMBL" id="CADCWG010000098">
    <property type="protein sequence ID" value="CAA9548662.1"/>
    <property type="molecule type" value="Genomic_DNA"/>
</dbReference>
<dbReference type="AlphaFoldDB" id="A0A6J4UGD7"/>
<proteinExistence type="predicted"/>
<protein>
    <submittedName>
        <fullName evidence="2">Uncharacterized protein</fullName>
    </submittedName>
</protein>
<gene>
    <name evidence="2" type="ORF">AVDCRST_MAG49-1585</name>
</gene>
<evidence type="ECO:0000313" key="2">
    <source>
        <dbReference type="EMBL" id="CAA9548662.1"/>
    </source>
</evidence>
<feature type="compositionally biased region" description="Polar residues" evidence="1">
    <location>
        <begin position="27"/>
        <end position="39"/>
    </location>
</feature>
<sequence>MSYPYPQDRHRDRREKGEQPYKDAKESLTQSSATIQAQEETFGADLRDKLAETENANRPSAETLSLMEQAGNEVRSAAEREQGDAVGETSTGGGEDGGGTGGHHETTPDELDDLRHSSGAIGRRGHDEPDVEEDEEH</sequence>
<organism evidence="2">
    <name type="scientific">uncultured Thermomicrobiales bacterium</name>
    <dbReference type="NCBI Taxonomy" id="1645740"/>
    <lineage>
        <taxon>Bacteria</taxon>
        <taxon>Pseudomonadati</taxon>
        <taxon>Thermomicrobiota</taxon>
        <taxon>Thermomicrobia</taxon>
        <taxon>Thermomicrobiales</taxon>
        <taxon>environmental samples</taxon>
    </lineage>
</organism>
<feature type="region of interest" description="Disordered" evidence="1">
    <location>
        <begin position="1"/>
        <end position="137"/>
    </location>
</feature>
<name>A0A6J4UGD7_9BACT</name>
<accession>A0A6J4UGD7</accession>
<reference evidence="2" key="1">
    <citation type="submission" date="2020-02" db="EMBL/GenBank/DDBJ databases">
        <authorList>
            <person name="Meier V. D."/>
        </authorList>
    </citation>
    <scope>NUCLEOTIDE SEQUENCE</scope>
    <source>
        <strain evidence="2">AVDCRST_MAG49</strain>
    </source>
</reference>